<feature type="compositionally biased region" description="Basic and acidic residues" evidence="1">
    <location>
        <begin position="127"/>
        <end position="153"/>
    </location>
</feature>
<dbReference type="Proteomes" id="UP000054558">
    <property type="component" value="Unassembled WGS sequence"/>
</dbReference>
<proteinExistence type="predicted"/>
<feature type="region of interest" description="Disordered" evidence="1">
    <location>
        <begin position="124"/>
        <end position="168"/>
    </location>
</feature>
<dbReference type="AlphaFoldDB" id="A0A1Y1HXD4"/>
<gene>
    <name evidence="2" type="ORF">KFL_001430080</name>
</gene>
<feature type="region of interest" description="Disordered" evidence="1">
    <location>
        <begin position="391"/>
        <end position="503"/>
    </location>
</feature>
<evidence type="ECO:0000256" key="1">
    <source>
        <dbReference type="SAM" id="MobiDB-lite"/>
    </source>
</evidence>
<dbReference type="EMBL" id="DF237092">
    <property type="protein sequence ID" value="GAQ83305.1"/>
    <property type="molecule type" value="Genomic_DNA"/>
</dbReference>
<feature type="compositionally biased region" description="Basic and acidic residues" evidence="1">
    <location>
        <begin position="448"/>
        <end position="457"/>
    </location>
</feature>
<name>A0A1Y1HXD4_KLENI</name>
<evidence type="ECO:0000313" key="2">
    <source>
        <dbReference type="EMBL" id="GAQ83305.1"/>
    </source>
</evidence>
<reference evidence="2 3" key="1">
    <citation type="journal article" date="2014" name="Nat. Commun.">
        <title>Klebsormidium flaccidum genome reveals primary factors for plant terrestrial adaptation.</title>
        <authorList>
            <person name="Hori K."/>
            <person name="Maruyama F."/>
            <person name="Fujisawa T."/>
            <person name="Togashi T."/>
            <person name="Yamamoto N."/>
            <person name="Seo M."/>
            <person name="Sato S."/>
            <person name="Yamada T."/>
            <person name="Mori H."/>
            <person name="Tajima N."/>
            <person name="Moriyama T."/>
            <person name="Ikeuchi M."/>
            <person name="Watanabe M."/>
            <person name="Wada H."/>
            <person name="Kobayashi K."/>
            <person name="Saito M."/>
            <person name="Masuda T."/>
            <person name="Sasaki-Sekimoto Y."/>
            <person name="Mashiguchi K."/>
            <person name="Awai K."/>
            <person name="Shimojima M."/>
            <person name="Masuda S."/>
            <person name="Iwai M."/>
            <person name="Nobusawa T."/>
            <person name="Narise T."/>
            <person name="Kondo S."/>
            <person name="Saito H."/>
            <person name="Sato R."/>
            <person name="Murakawa M."/>
            <person name="Ihara Y."/>
            <person name="Oshima-Yamada Y."/>
            <person name="Ohtaka K."/>
            <person name="Satoh M."/>
            <person name="Sonobe K."/>
            <person name="Ishii M."/>
            <person name="Ohtani R."/>
            <person name="Kanamori-Sato M."/>
            <person name="Honoki R."/>
            <person name="Miyazaki D."/>
            <person name="Mochizuki H."/>
            <person name="Umetsu J."/>
            <person name="Higashi K."/>
            <person name="Shibata D."/>
            <person name="Kamiya Y."/>
            <person name="Sato N."/>
            <person name="Nakamura Y."/>
            <person name="Tabata S."/>
            <person name="Ida S."/>
            <person name="Kurokawa K."/>
            <person name="Ohta H."/>
        </authorList>
    </citation>
    <scope>NUCLEOTIDE SEQUENCE [LARGE SCALE GENOMIC DNA]</scope>
    <source>
        <strain evidence="2 3">NIES-2285</strain>
    </source>
</reference>
<feature type="compositionally biased region" description="Basic and acidic residues" evidence="1">
    <location>
        <begin position="219"/>
        <end position="228"/>
    </location>
</feature>
<feature type="compositionally biased region" description="Basic and acidic residues" evidence="1">
    <location>
        <begin position="242"/>
        <end position="254"/>
    </location>
</feature>
<organism evidence="2 3">
    <name type="scientific">Klebsormidium nitens</name>
    <name type="common">Green alga</name>
    <name type="synonym">Ulothrix nitens</name>
    <dbReference type="NCBI Taxonomy" id="105231"/>
    <lineage>
        <taxon>Eukaryota</taxon>
        <taxon>Viridiplantae</taxon>
        <taxon>Streptophyta</taxon>
        <taxon>Klebsormidiophyceae</taxon>
        <taxon>Klebsormidiales</taxon>
        <taxon>Klebsormidiaceae</taxon>
        <taxon>Klebsormidium</taxon>
    </lineage>
</organism>
<keyword evidence="3" id="KW-1185">Reference proteome</keyword>
<sequence>MDKAPSASWLDAQISLPLQLPRDIQLEYHSPSNWKKVHSHRHIQAAPVSFAYGEGPLQEEDANVLAHKEREVVASRKATKAAHKQAAEESLRVRLARLAKERHAAMQKEAPVLSAAGIVVNPVKPQARAEHPKAETKPGQLDRTHSVERDDKASGQVALKGSREAERRQDHLAQIERMLEKRLQVVEASAAVAERARLWLRGKTEELAQTGARGQSDTSETHNVRQDNEVGPPSGYSQETSLEARLETEFRSSFRDTGSTADTRQTTKSGAQDDTLSFSQNPLPRSVVPHPIVRSRSPHETEVLRQKVEHAFENTAVGAPHLDVVLSPISSSGAFTSDDLRGVKAQGQSEVGSLVNEVGSDLGVLSLEHSTASDEGGWLVGHRDSRFFQREAQSETDAEQSVDRSCPSQGVVRSSEKANGVESLVSPSDDWSSNPVVTSCSLSGVATDGRDSEREDLSLQNDLSVLHFSGESPGGADVTASEADVTARGDDAQEQMGQERVRGGVRKREVFDEHGMGGQFFAAVWRSYSDWERQQGKGWARKQQQAEERRKAQIDHERQLEREARLAAERRVDEAEERRLLQSRQTAEEQRRARAEAERAERAVRELENERLSSAMLARLSEQAAAAGIQVPPLCGCAHATCPLSPRYTAQCADNCEVRRSWDFYQKTLSDLLYAVGLLS</sequence>
<feature type="compositionally biased region" description="Basic and acidic residues" evidence="1">
    <location>
        <begin position="485"/>
        <end position="503"/>
    </location>
</feature>
<feature type="compositionally biased region" description="Basic and acidic residues" evidence="1">
    <location>
        <begin position="544"/>
        <end position="556"/>
    </location>
</feature>
<feature type="compositionally biased region" description="Polar residues" evidence="1">
    <location>
        <begin position="425"/>
        <end position="444"/>
    </location>
</feature>
<feature type="compositionally biased region" description="Polar residues" evidence="1">
    <location>
        <begin position="255"/>
        <end position="283"/>
    </location>
</feature>
<accession>A0A1Y1HXD4</accession>
<evidence type="ECO:0000313" key="3">
    <source>
        <dbReference type="Proteomes" id="UP000054558"/>
    </source>
</evidence>
<protein>
    <submittedName>
        <fullName evidence="2">Uncharacterized protein</fullName>
    </submittedName>
</protein>
<feature type="region of interest" description="Disordered" evidence="1">
    <location>
        <begin position="536"/>
        <end position="556"/>
    </location>
</feature>
<feature type="region of interest" description="Disordered" evidence="1">
    <location>
        <begin position="208"/>
        <end position="291"/>
    </location>
</feature>